<dbReference type="PROSITE" id="PS50157">
    <property type="entry name" value="ZINC_FINGER_C2H2_2"/>
    <property type="match status" value="1"/>
</dbReference>
<feature type="region of interest" description="Disordered" evidence="2">
    <location>
        <begin position="49"/>
        <end position="141"/>
    </location>
</feature>
<evidence type="ECO:0000313" key="4">
    <source>
        <dbReference type="EMBL" id="GKV51778.1"/>
    </source>
</evidence>
<feature type="domain" description="C2H2-type" evidence="3">
    <location>
        <begin position="36"/>
        <end position="63"/>
    </location>
</feature>
<evidence type="ECO:0000313" key="5">
    <source>
        <dbReference type="Proteomes" id="UP001054252"/>
    </source>
</evidence>
<keyword evidence="5" id="KW-1185">Reference proteome</keyword>
<feature type="compositionally biased region" description="Basic residues" evidence="2">
    <location>
        <begin position="51"/>
        <end position="61"/>
    </location>
</feature>
<dbReference type="PROSITE" id="PS00028">
    <property type="entry name" value="ZINC_FINGER_C2H2_1"/>
    <property type="match status" value="1"/>
</dbReference>
<gene>
    <name evidence="4" type="ORF">SLEP1_g58403</name>
</gene>
<feature type="region of interest" description="Disordered" evidence="2">
    <location>
        <begin position="1"/>
        <end position="37"/>
    </location>
</feature>
<evidence type="ECO:0000256" key="2">
    <source>
        <dbReference type="SAM" id="MobiDB-lite"/>
    </source>
</evidence>
<proteinExistence type="predicted"/>
<dbReference type="SUPFAM" id="SSF57667">
    <property type="entry name" value="beta-beta-alpha zinc fingers"/>
    <property type="match status" value="1"/>
</dbReference>
<name>A0AAV5MQQ2_9ROSI</name>
<keyword evidence="1" id="KW-0479">Metal-binding</keyword>
<sequence>MANPSMNNFFSQSQPSASKPTEHAAASSTNSSPRRFPCPYCTRGFATAKARAGHQKAHKHERAAAAGPNFPAKNLQEYPLLPLFPTCPRQPPQPPPHQQHQDQNLASSSVPQSFLGVSTADALSTNTDEDDSANMDLTLGL</sequence>
<evidence type="ECO:0000259" key="3">
    <source>
        <dbReference type="PROSITE" id="PS50157"/>
    </source>
</evidence>
<organism evidence="4 5">
    <name type="scientific">Rubroshorea leprosula</name>
    <dbReference type="NCBI Taxonomy" id="152421"/>
    <lineage>
        <taxon>Eukaryota</taxon>
        <taxon>Viridiplantae</taxon>
        <taxon>Streptophyta</taxon>
        <taxon>Embryophyta</taxon>
        <taxon>Tracheophyta</taxon>
        <taxon>Spermatophyta</taxon>
        <taxon>Magnoliopsida</taxon>
        <taxon>eudicotyledons</taxon>
        <taxon>Gunneridae</taxon>
        <taxon>Pentapetalae</taxon>
        <taxon>rosids</taxon>
        <taxon>malvids</taxon>
        <taxon>Malvales</taxon>
        <taxon>Dipterocarpaceae</taxon>
        <taxon>Rubroshorea</taxon>
    </lineage>
</organism>
<comment type="caution">
    <text evidence="4">The sequence shown here is derived from an EMBL/GenBank/DDBJ whole genome shotgun (WGS) entry which is preliminary data.</text>
</comment>
<accession>A0AAV5MQQ2</accession>
<keyword evidence="1" id="KW-0863">Zinc-finger</keyword>
<dbReference type="GO" id="GO:0008270">
    <property type="term" value="F:zinc ion binding"/>
    <property type="evidence" value="ECO:0007669"/>
    <property type="project" value="UniProtKB-KW"/>
</dbReference>
<feature type="compositionally biased region" description="Pro residues" evidence="2">
    <location>
        <begin position="88"/>
        <end position="97"/>
    </location>
</feature>
<protein>
    <recommendedName>
        <fullName evidence="3">C2H2-type domain-containing protein</fullName>
    </recommendedName>
</protein>
<feature type="compositionally biased region" description="Polar residues" evidence="2">
    <location>
        <begin position="102"/>
        <end position="126"/>
    </location>
</feature>
<dbReference type="AlphaFoldDB" id="A0AAV5MQQ2"/>
<reference evidence="4 5" key="1">
    <citation type="journal article" date="2021" name="Commun. Biol.">
        <title>The genome of Shorea leprosula (Dipterocarpaceae) highlights the ecological relevance of drought in aseasonal tropical rainforests.</title>
        <authorList>
            <person name="Ng K.K.S."/>
            <person name="Kobayashi M.J."/>
            <person name="Fawcett J.A."/>
            <person name="Hatakeyama M."/>
            <person name="Paape T."/>
            <person name="Ng C.H."/>
            <person name="Ang C.C."/>
            <person name="Tnah L.H."/>
            <person name="Lee C.T."/>
            <person name="Nishiyama T."/>
            <person name="Sese J."/>
            <person name="O'Brien M.J."/>
            <person name="Copetti D."/>
            <person name="Mohd Noor M.I."/>
            <person name="Ong R.C."/>
            <person name="Putra M."/>
            <person name="Sireger I.Z."/>
            <person name="Indrioko S."/>
            <person name="Kosugi Y."/>
            <person name="Izuno A."/>
            <person name="Isagi Y."/>
            <person name="Lee S.L."/>
            <person name="Shimizu K.K."/>
        </authorList>
    </citation>
    <scope>NUCLEOTIDE SEQUENCE [LARGE SCALE GENOMIC DNA]</scope>
    <source>
        <strain evidence="4">214</strain>
    </source>
</reference>
<feature type="compositionally biased region" description="Polar residues" evidence="2">
    <location>
        <begin position="1"/>
        <end position="19"/>
    </location>
</feature>
<dbReference type="EMBL" id="BPVZ01000539">
    <property type="protein sequence ID" value="GKV51778.1"/>
    <property type="molecule type" value="Genomic_DNA"/>
</dbReference>
<evidence type="ECO:0000256" key="1">
    <source>
        <dbReference type="PROSITE-ProRule" id="PRU00042"/>
    </source>
</evidence>
<dbReference type="Proteomes" id="UP001054252">
    <property type="component" value="Unassembled WGS sequence"/>
</dbReference>
<dbReference type="InterPro" id="IPR013087">
    <property type="entry name" value="Znf_C2H2_type"/>
</dbReference>
<keyword evidence="1" id="KW-0862">Zinc</keyword>
<dbReference type="InterPro" id="IPR036236">
    <property type="entry name" value="Znf_C2H2_sf"/>
</dbReference>